<dbReference type="InterPro" id="IPR050204">
    <property type="entry name" value="AraC_XylS_family_regulators"/>
</dbReference>
<evidence type="ECO:0000313" key="5">
    <source>
        <dbReference type="EMBL" id="GAA1197114.1"/>
    </source>
</evidence>
<dbReference type="Pfam" id="PF12833">
    <property type="entry name" value="HTH_18"/>
    <property type="match status" value="1"/>
</dbReference>
<comment type="caution">
    <text evidence="5">The sequence shown here is derived from an EMBL/GenBank/DDBJ whole genome shotgun (WGS) entry which is preliminary data.</text>
</comment>
<keyword evidence="6" id="KW-1185">Reference proteome</keyword>
<dbReference type="RefSeq" id="WP_253856075.1">
    <property type="nucleotide sequence ID" value="NZ_BAAALM010000005.1"/>
</dbReference>
<name>A0ABN1V6K7_9PSEU</name>
<organism evidence="5 6">
    <name type="scientific">Prauserella alba</name>
    <dbReference type="NCBI Taxonomy" id="176898"/>
    <lineage>
        <taxon>Bacteria</taxon>
        <taxon>Bacillati</taxon>
        <taxon>Actinomycetota</taxon>
        <taxon>Actinomycetes</taxon>
        <taxon>Pseudonocardiales</taxon>
        <taxon>Pseudonocardiaceae</taxon>
        <taxon>Prauserella</taxon>
    </lineage>
</organism>
<evidence type="ECO:0000256" key="2">
    <source>
        <dbReference type="ARBA" id="ARBA00023125"/>
    </source>
</evidence>
<evidence type="ECO:0000256" key="1">
    <source>
        <dbReference type="ARBA" id="ARBA00023015"/>
    </source>
</evidence>
<keyword evidence="3" id="KW-0804">Transcription</keyword>
<evidence type="ECO:0000313" key="6">
    <source>
        <dbReference type="Proteomes" id="UP001500467"/>
    </source>
</evidence>
<dbReference type="PROSITE" id="PS01124">
    <property type="entry name" value="HTH_ARAC_FAMILY_2"/>
    <property type="match status" value="1"/>
</dbReference>
<dbReference type="SUPFAM" id="SSF46689">
    <property type="entry name" value="Homeodomain-like"/>
    <property type="match status" value="1"/>
</dbReference>
<evidence type="ECO:0000259" key="4">
    <source>
        <dbReference type="PROSITE" id="PS01124"/>
    </source>
</evidence>
<proteinExistence type="predicted"/>
<reference evidence="5 6" key="1">
    <citation type="journal article" date="2019" name="Int. J. Syst. Evol. Microbiol.">
        <title>The Global Catalogue of Microorganisms (GCM) 10K type strain sequencing project: providing services to taxonomists for standard genome sequencing and annotation.</title>
        <authorList>
            <consortium name="The Broad Institute Genomics Platform"/>
            <consortium name="The Broad Institute Genome Sequencing Center for Infectious Disease"/>
            <person name="Wu L."/>
            <person name="Ma J."/>
        </authorList>
    </citation>
    <scope>NUCLEOTIDE SEQUENCE [LARGE SCALE GENOMIC DNA]</scope>
    <source>
        <strain evidence="5 6">JCM 13022</strain>
    </source>
</reference>
<feature type="domain" description="HTH araC/xylS-type" evidence="4">
    <location>
        <begin position="188"/>
        <end position="276"/>
    </location>
</feature>
<dbReference type="EMBL" id="BAAALM010000005">
    <property type="protein sequence ID" value="GAA1197114.1"/>
    <property type="molecule type" value="Genomic_DNA"/>
</dbReference>
<sequence>MDGRRQEGGWEFARARGLASDAVVSAVGYRSELDVPAVHRGVPTPAVTFVLSLDEPIVTGLTPEAAVRPDAFATHIALGGLHTSPVYLAQPRVQTGIQLAVRPLAVRALFGITLAELRQQPVDGRDVLGAGAELLRERLSEAGSWARRFAVLDEQLRARLAGAPRRCLPRGDVAEAWQWIAHHRGTGSIAGLARHVQLSERQLSAVFTAEFGLSPKAVARLMRFEHARQRITRAVRAGGPLDLAGTAHVCGYADQSHLVRDFRRFVGTSPSGWVAEERRNIQAGAAPPAEEFPL</sequence>
<evidence type="ECO:0000256" key="3">
    <source>
        <dbReference type="ARBA" id="ARBA00023163"/>
    </source>
</evidence>
<dbReference type="InterPro" id="IPR018060">
    <property type="entry name" value="HTH_AraC"/>
</dbReference>
<dbReference type="PANTHER" id="PTHR46796:SF15">
    <property type="entry name" value="BLL1074 PROTEIN"/>
    <property type="match status" value="1"/>
</dbReference>
<dbReference type="Gene3D" id="1.10.10.60">
    <property type="entry name" value="Homeodomain-like"/>
    <property type="match status" value="1"/>
</dbReference>
<dbReference type="SMART" id="SM00342">
    <property type="entry name" value="HTH_ARAC"/>
    <property type="match status" value="1"/>
</dbReference>
<accession>A0ABN1V6K7</accession>
<gene>
    <name evidence="5" type="ORF">GCM10009675_10380</name>
</gene>
<protein>
    <submittedName>
        <fullName evidence="5">Helix-turn-helix domain-containing protein</fullName>
    </submittedName>
</protein>
<dbReference type="Proteomes" id="UP001500467">
    <property type="component" value="Unassembled WGS sequence"/>
</dbReference>
<dbReference type="InterPro" id="IPR009057">
    <property type="entry name" value="Homeodomain-like_sf"/>
</dbReference>
<keyword evidence="1" id="KW-0805">Transcription regulation</keyword>
<dbReference type="PANTHER" id="PTHR46796">
    <property type="entry name" value="HTH-TYPE TRANSCRIPTIONAL ACTIVATOR RHAS-RELATED"/>
    <property type="match status" value="1"/>
</dbReference>
<keyword evidence="2" id="KW-0238">DNA-binding</keyword>